<comment type="caution">
    <text evidence="2">The sequence shown here is derived from an EMBL/GenBank/DDBJ whole genome shotgun (WGS) entry which is preliminary data.</text>
</comment>
<keyword evidence="1" id="KW-0472">Membrane</keyword>
<organism evidence="2 3">
    <name type="scientific">Leptospira neocaledonica</name>
    <dbReference type="NCBI Taxonomy" id="2023192"/>
    <lineage>
        <taxon>Bacteria</taxon>
        <taxon>Pseudomonadati</taxon>
        <taxon>Spirochaetota</taxon>
        <taxon>Spirochaetia</taxon>
        <taxon>Leptospirales</taxon>
        <taxon>Leptospiraceae</taxon>
        <taxon>Leptospira</taxon>
    </lineage>
</organism>
<keyword evidence="1" id="KW-0812">Transmembrane</keyword>
<evidence type="ECO:0000313" key="2">
    <source>
        <dbReference type="EMBL" id="PJZ75269.1"/>
    </source>
</evidence>
<sequence>LDDSRLRQDRALRFNQRSTIIFLLFTVPLSHHGASPDFRYDRCRIINLCLSDFLEPSFKVLRRASPKTLLRSRSSFEGTNSSQKSKLLNKVSIQFYFLLFYNFSTFIIF</sequence>
<evidence type="ECO:0000256" key="1">
    <source>
        <dbReference type="SAM" id="Phobius"/>
    </source>
</evidence>
<name>A0A2M9ZTI5_9LEPT</name>
<accession>A0A2M9ZTI5</accession>
<dbReference type="Proteomes" id="UP000231843">
    <property type="component" value="Unassembled WGS sequence"/>
</dbReference>
<proteinExistence type="predicted"/>
<feature type="transmembrane region" description="Helical" evidence="1">
    <location>
        <begin position="91"/>
        <end position="108"/>
    </location>
</feature>
<keyword evidence="3" id="KW-1185">Reference proteome</keyword>
<evidence type="ECO:0000313" key="3">
    <source>
        <dbReference type="Proteomes" id="UP000231843"/>
    </source>
</evidence>
<protein>
    <submittedName>
        <fullName evidence="2">Uncharacterized protein</fullName>
    </submittedName>
</protein>
<keyword evidence="1" id="KW-1133">Transmembrane helix</keyword>
<gene>
    <name evidence="2" type="ORF">CH365_19735</name>
</gene>
<feature type="non-terminal residue" evidence="2">
    <location>
        <position position="1"/>
    </location>
</feature>
<dbReference type="EMBL" id="NPEA01000019">
    <property type="protein sequence ID" value="PJZ75269.1"/>
    <property type="molecule type" value="Genomic_DNA"/>
</dbReference>
<reference evidence="2 3" key="1">
    <citation type="submission" date="2017-07" db="EMBL/GenBank/DDBJ databases">
        <title>Leptospira spp. isolated from tropical soils.</title>
        <authorList>
            <person name="Thibeaux R."/>
            <person name="Iraola G."/>
            <person name="Ferres I."/>
            <person name="Bierque E."/>
            <person name="Girault D."/>
            <person name="Soupe-Gilbert M.-E."/>
            <person name="Picardeau M."/>
            <person name="Goarant C."/>
        </authorList>
    </citation>
    <scope>NUCLEOTIDE SEQUENCE [LARGE SCALE GENOMIC DNA]</scope>
    <source>
        <strain evidence="2 3">ES4-C-A1</strain>
    </source>
</reference>
<dbReference type="AlphaFoldDB" id="A0A2M9ZTI5"/>